<protein>
    <recommendedName>
        <fullName evidence="3">GAK system XXXCH domain-containing protein</fullName>
    </recommendedName>
</protein>
<sequence>MRFKKYTTQAELAAFLRELAEAVENGGTGEFECVDAFSKMKIGVRNEYGRLRLKVRVETPATCTPGYEGTEARPDYETLKKRMKSSFRMLVSMIHDGQTPPAEAVESFLADSGLMVTYPGYGDEFYESYSRCCAAFKEAFESGDVARMHEAVDNLVHEKGRCHAKYA</sequence>
<evidence type="ECO:0000313" key="2">
    <source>
        <dbReference type="Proteomes" id="UP001061361"/>
    </source>
</evidence>
<accession>A0ABM8ATV7</accession>
<dbReference type="RefSeq" id="WP_264981755.1">
    <property type="nucleotide sequence ID" value="NZ_AP026708.1"/>
</dbReference>
<name>A0ABM8ATV7_9BACT</name>
<organism evidence="1 2">
    <name type="scientific">Pseudodesulfovibrio portus</name>
    <dbReference type="NCBI Taxonomy" id="231439"/>
    <lineage>
        <taxon>Bacteria</taxon>
        <taxon>Pseudomonadati</taxon>
        <taxon>Thermodesulfobacteriota</taxon>
        <taxon>Desulfovibrionia</taxon>
        <taxon>Desulfovibrionales</taxon>
        <taxon>Desulfovibrionaceae</taxon>
    </lineage>
</organism>
<dbReference type="NCBIfam" id="TIGR04358">
    <property type="entry name" value="XXXCH_domain"/>
    <property type="match status" value="1"/>
</dbReference>
<gene>
    <name evidence="1" type="ORF">JCM14722_24080</name>
</gene>
<evidence type="ECO:0000313" key="1">
    <source>
        <dbReference type="EMBL" id="BDQ34866.1"/>
    </source>
</evidence>
<dbReference type="EMBL" id="AP026708">
    <property type="protein sequence ID" value="BDQ34866.1"/>
    <property type="molecule type" value="Genomic_DNA"/>
</dbReference>
<evidence type="ECO:0008006" key="3">
    <source>
        <dbReference type="Google" id="ProtNLM"/>
    </source>
</evidence>
<dbReference type="Proteomes" id="UP001061361">
    <property type="component" value="Chromosome"/>
</dbReference>
<keyword evidence="2" id="KW-1185">Reference proteome</keyword>
<dbReference type="InterPro" id="IPR027588">
    <property type="entry name" value="XXXCH_dom_fam"/>
</dbReference>
<reference evidence="1" key="1">
    <citation type="submission" date="2022-08" db="EMBL/GenBank/DDBJ databases">
        <title>Genome Sequence of the sulphate-reducing bacterium, Pseudodesulfovibrio portus JCM14722.</title>
        <authorList>
            <person name="Kondo R."/>
            <person name="Kataoka T."/>
        </authorList>
    </citation>
    <scope>NUCLEOTIDE SEQUENCE</scope>
    <source>
        <strain evidence="1">JCM 14722</strain>
    </source>
</reference>
<proteinExistence type="predicted"/>